<evidence type="ECO:0000313" key="2">
    <source>
        <dbReference type="Proteomes" id="UP000293547"/>
    </source>
</evidence>
<accession>A0ACB6FAK8</accession>
<reference evidence="1 2" key="1">
    <citation type="journal article" date="2019" name="bioRxiv">
        <title>Genomics, evolutionary history and diagnostics of the Alternaria alternata species group including apple and Asian pear pathotypes.</title>
        <authorList>
            <person name="Armitage A.D."/>
            <person name="Cockerton H.M."/>
            <person name="Sreenivasaprasad S."/>
            <person name="Woodhall J.W."/>
            <person name="Lane C.R."/>
            <person name="Harrison R.J."/>
            <person name="Clarkson J.P."/>
        </authorList>
    </citation>
    <scope>NUCLEOTIDE SEQUENCE [LARGE SCALE GENOMIC DNA]</scope>
    <source>
        <strain evidence="1 2">FERA 650</strain>
    </source>
</reference>
<keyword evidence="2" id="KW-1185">Reference proteome</keyword>
<name>A0ACB6FAK8_9PLEO</name>
<sequence length="59" mass="6679">MHHAEGRWGTGWLGWLHKRRYGGSAPEQAKISGAQNQSNITLITYIATRFIMRASKYSS</sequence>
<proteinExistence type="predicted"/>
<dbReference type="Proteomes" id="UP000293547">
    <property type="component" value="Unassembled WGS sequence"/>
</dbReference>
<gene>
    <name evidence="1" type="ORF">AG0111_0g10322</name>
</gene>
<organism evidence="1 2">
    <name type="scientific">Alternaria gaisen</name>
    <dbReference type="NCBI Taxonomy" id="167740"/>
    <lineage>
        <taxon>Eukaryota</taxon>
        <taxon>Fungi</taxon>
        <taxon>Dikarya</taxon>
        <taxon>Ascomycota</taxon>
        <taxon>Pezizomycotina</taxon>
        <taxon>Dothideomycetes</taxon>
        <taxon>Pleosporomycetidae</taxon>
        <taxon>Pleosporales</taxon>
        <taxon>Pleosporineae</taxon>
        <taxon>Pleosporaceae</taxon>
        <taxon>Alternaria</taxon>
        <taxon>Alternaria sect. Alternaria</taxon>
    </lineage>
</organism>
<dbReference type="EMBL" id="PDWZ02000011">
    <property type="protein sequence ID" value="KAB2101400.1"/>
    <property type="molecule type" value="Genomic_DNA"/>
</dbReference>
<protein>
    <submittedName>
        <fullName evidence="1">Uncharacterized protein</fullName>
    </submittedName>
</protein>
<evidence type="ECO:0000313" key="1">
    <source>
        <dbReference type="EMBL" id="KAB2101400.1"/>
    </source>
</evidence>
<comment type="caution">
    <text evidence="1">The sequence shown here is derived from an EMBL/GenBank/DDBJ whole genome shotgun (WGS) entry which is preliminary data.</text>
</comment>